<proteinExistence type="predicted"/>
<protein>
    <submittedName>
        <fullName evidence="2">Uncharacterized protein</fullName>
    </submittedName>
</protein>
<evidence type="ECO:0000313" key="2">
    <source>
        <dbReference type="EMBL" id="AKZ56143.1"/>
    </source>
</evidence>
<name>A0A0K2AT47_STRA7</name>
<dbReference type="Proteomes" id="UP000061018">
    <property type="component" value="Chromosome"/>
</dbReference>
<feature type="region of interest" description="Disordered" evidence="1">
    <location>
        <begin position="1"/>
        <end position="52"/>
    </location>
</feature>
<reference evidence="3" key="1">
    <citation type="journal article" date="2015" name="J. Biotechnol.">
        <title>Complete genome sequence of Streptomyces ambofaciens ATCC 23877, the spiramycin producer.</title>
        <authorList>
            <person name="Thibessard A."/>
            <person name="Haas D."/>
            <person name="Gerbaud C."/>
            <person name="Aigle B."/>
            <person name="Lautru S."/>
            <person name="Pernodet J.L."/>
            <person name="Leblond P."/>
        </authorList>
    </citation>
    <scope>NUCLEOTIDE SEQUENCE [LARGE SCALE GENOMIC DNA]</scope>
    <source>
        <strain evidence="3">ATCC 23877 / 3486 / DSM 40053 / JCM 4204 / NBRC 12836 / NRRL B-2516</strain>
    </source>
</reference>
<sequence length="67" mass="8077">MLYRPHSRDLREHPSQREAPQHFPMLIKSLPRWDQPQQRHSRSRDTTGWAVDEQACGRLRGFPFRQP</sequence>
<feature type="compositionally biased region" description="Basic and acidic residues" evidence="1">
    <location>
        <begin position="1"/>
        <end position="20"/>
    </location>
</feature>
<evidence type="ECO:0000313" key="3">
    <source>
        <dbReference type="Proteomes" id="UP000061018"/>
    </source>
</evidence>
<dbReference type="EMBL" id="CP012382">
    <property type="protein sequence ID" value="AKZ56143.1"/>
    <property type="molecule type" value="Genomic_DNA"/>
</dbReference>
<evidence type="ECO:0000256" key="1">
    <source>
        <dbReference type="SAM" id="MobiDB-lite"/>
    </source>
</evidence>
<gene>
    <name evidence="2" type="ORF">SAM23877_3094</name>
</gene>
<organism evidence="2 3">
    <name type="scientific">Streptomyces ambofaciens (strain ATCC 23877 / 3486 / DSM 40053 / JCM 4204 / NBRC 12836 / NRRL B-2516)</name>
    <dbReference type="NCBI Taxonomy" id="278992"/>
    <lineage>
        <taxon>Bacteria</taxon>
        <taxon>Bacillati</taxon>
        <taxon>Actinomycetota</taxon>
        <taxon>Actinomycetes</taxon>
        <taxon>Kitasatosporales</taxon>
        <taxon>Streptomycetaceae</taxon>
        <taxon>Streptomyces</taxon>
    </lineage>
</organism>
<accession>A0A0K2AT47</accession>
<dbReference type="KEGG" id="samb:SAM23877_3094"/>
<dbReference type="AlphaFoldDB" id="A0A0K2AT47"/>